<sequence length="202" mass="21832">MKQKLALIMMLVLLLTVTSGCNGVKGALAYLLGSKPVATQPQQGEEKPLWLGKPEEAQKTVPQLKEVLVYFPDARGQLIAEQRQVDKNQGIGKGALLELLKGPKQHGLYPAVPAGTKLLGLKIQQDGLAVVDFSRDLKANFKGGSQQEITTLWSIVNTLGQFPTVKKVQILVEGQIIETLGGHVEINQPLEPDQTLVPAGKN</sequence>
<dbReference type="EMBL" id="FUXM01000023">
    <property type="protein sequence ID" value="SKA09502.1"/>
    <property type="molecule type" value="Genomic_DNA"/>
</dbReference>
<dbReference type="PROSITE" id="PS51257">
    <property type="entry name" value="PROKAR_LIPOPROTEIN"/>
    <property type="match status" value="1"/>
</dbReference>
<protein>
    <submittedName>
        <fullName evidence="2">Sporulation and spore germination</fullName>
    </submittedName>
</protein>
<dbReference type="Pfam" id="PF10646">
    <property type="entry name" value="Germane"/>
    <property type="match status" value="1"/>
</dbReference>
<evidence type="ECO:0000313" key="2">
    <source>
        <dbReference type="EMBL" id="SKA09502.1"/>
    </source>
</evidence>
<dbReference type="InterPro" id="IPR019606">
    <property type="entry name" value="GerMN"/>
</dbReference>
<accession>A0A1T4R0C0</accession>
<proteinExistence type="predicted"/>
<dbReference type="RefSeq" id="WP_078665918.1">
    <property type="nucleotide sequence ID" value="NZ_FUXM01000023.1"/>
</dbReference>
<dbReference type="SMART" id="SM00909">
    <property type="entry name" value="Germane"/>
    <property type="match status" value="1"/>
</dbReference>
<evidence type="ECO:0000259" key="1">
    <source>
        <dbReference type="SMART" id="SM00909"/>
    </source>
</evidence>
<organism evidence="2 3">
    <name type="scientific">Carboxydocella sporoproducens DSM 16521</name>
    <dbReference type="NCBI Taxonomy" id="1121270"/>
    <lineage>
        <taxon>Bacteria</taxon>
        <taxon>Bacillati</taxon>
        <taxon>Bacillota</taxon>
        <taxon>Clostridia</taxon>
        <taxon>Eubacteriales</taxon>
        <taxon>Clostridiales Family XVI. Incertae Sedis</taxon>
        <taxon>Carboxydocella</taxon>
    </lineage>
</organism>
<dbReference type="OrthoDB" id="9809406at2"/>
<name>A0A1T4R0C0_9FIRM</name>
<evidence type="ECO:0000313" key="3">
    <source>
        <dbReference type="Proteomes" id="UP000189933"/>
    </source>
</evidence>
<dbReference type="AlphaFoldDB" id="A0A1T4R0C0"/>
<reference evidence="3" key="1">
    <citation type="submission" date="2017-02" db="EMBL/GenBank/DDBJ databases">
        <authorList>
            <person name="Varghese N."/>
            <person name="Submissions S."/>
        </authorList>
    </citation>
    <scope>NUCLEOTIDE SEQUENCE [LARGE SCALE GENOMIC DNA]</scope>
    <source>
        <strain evidence="3">DSM 16521</strain>
    </source>
</reference>
<keyword evidence="3" id="KW-1185">Reference proteome</keyword>
<dbReference type="Proteomes" id="UP000189933">
    <property type="component" value="Unassembled WGS sequence"/>
</dbReference>
<feature type="domain" description="GerMN" evidence="1">
    <location>
        <begin position="92"/>
        <end position="181"/>
    </location>
</feature>
<gene>
    <name evidence="2" type="ORF">SAMN02745885_01885</name>
</gene>